<feature type="transmembrane region" description="Helical" evidence="5">
    <location>
        <begin position="458"/>
        <end position="485"/>
    </location>
</feature>
<feature type="region of interest" description="Disordered" evidence="4">
    <location>
        <begin position="538"/>
        <end position="557"/>
    </location>
</feature>
<dbReference type="PANTHER" id="PTHR47966">
    <property type="entry name" value="BETA-SITE APP-CLEAVING ENZYME, ISOFORM A-RELATED"/>
    <property type="match status" value="1"/>
</dbReference>
<organism evidence="8 9">
    <name type="scientific">Phanerochaete sordida</name>
    <dbReference type="NCBI Taxonomy" id="48140"/>
    <lineage>
        <taxon>Eukaryota</taxon>
        <taxon>Fungi</taxon>
        <taxon>Dikarya</taxon>
        <taxon>Basidiomycota</taxon>
        <taxon>Agaricomycotina</taxon>
        <taxon>Agaricomycetes</taxon>
        <taxon>Polyporales</taxon>
        <taxon>Phanerochaetaceae</taxon>
        <taxon>Phanerochaete</taxon>
    </lineage>
</organism>
<evidence type="ECO:0000256" key="6">
    <source>
        <dbReference type="SAM" id="SignalP"/>
    </source>
</evidence>
<reference evidence="8 9" key="1">
    <citation type="submission" date="2021-08" db="EMBL/GenBank/DDBJ databases">
        <title>Draft Genome Sequence of Phanerochaete sordida strain YK-624.</title>
        <authorList>
            <person name="Mori T."/>
            <person name="Dohra H."/>
            <person name="Suzuki T."/>
            <person name="Kawagishi H."/>
            <person name="Hirai H."/>
        </authorList>
    </citation>
    <scope>NUCLEOTIDE SEQUENCE [LARGE SCALE GENOMIC DNA]</scope>
    <source>
        <strain evidence="8 9">YK-624</strain>
    </source>
</reference>
<feature type="domain" description="Peptidase A1" evidence="7">
    <location>
        <begin position="70"/>
        <end position="392"/>
    </location>
</feature>
<evidence type="ECO:0000313" key="9">
    <source>
        <dbReference type="Proteomes" id="UP000703269"/>
    </source>
</evidence>
<dbReference type="OrthoDB" id="2747330at2759"/>
<dbReference type="Gene3D" id="2.40.70.10">
    <property type="entry name" value="Acid Proteases"/>
    <property type="match status" value="2"/>
</dbReference>
<dbReference type="Proteomes" id="UP000703269">
    <property type="component" value="Unassembled WGS sequence"/>
</dbReference>
<gene>
    <name evidence="8" type="ORF">PsYK624_004680</name>
</gene>
<dbReference type="InterPro" id="IPR001969">
    <property type="entry name" value="Aspartic_peptidase_AS"/>
</dbReference>
<keyword evidence="5" id="KW-0472">Membrane</keyword>
<feature type="region of interest" description="Disordered" evidence="4">
    <location>
        <begin position="492"/>
        <end position="517"/>
    </location>
</feature>
<sequence>MKTSALPLALALSGSLANALVFPFKQARRVPAPLQRRSGSASYARPKVLAAASSETPDEMDMSTYHDIIYLANISIAGHDYQVQLDTGSSDLWVKGPTSPLPGAQTTDTTYNLTYGIGWAYGHVAYAPVEFAGITVPSQAYLDVSQAQNPALSYGAVGIVGLGFTQLSTVDALVNHTGASTGRSLLYNAFEDNKAEPNYIAFSLQRSAQPDDDVEGTFSIGEVVPQYEAVLKNDPIPTWPESFPSRWNILLDAVLISGTKAVSVTSVVAGVPEGKAVVLLDSGTSYTYAPPDVCNAIYGSVPGAKYDNALGQWTVPCDAEIDIALQFGGKVYPIHPLDVSPQSLTDPTVCVGTFLPQAVAVGAGEFDWLIGDNVLRSIYSIYDFGDYDSSGSMGNPYVKLLSLVDPNKASAEFHQLRGGAAATNITYNAANSTAGSSGGTTVSLSADMVDTITQIGQYLPAVLAIMAVNALAVLLLVVAAFVYMFRRRSRARARKNPGRMDPMPMGPTASSFSLPAAGPDTHTYQPVSMALTEDTFVPPSPAFQKDGSSKLRPMSVA</sequence>
<dbReference type="InterPro" id="IPR034164">
    <property type="entry name" value="Pepsin-like_dom"/>
</dbReference>
<protein>
    <submittedName>
        <fullName evidence="8">A1 family peptidase</fullName>
    </submittedName>
</protein>
<dbReference type="SUPFAM" id="SSF50630">
    <property type="entry name" value="Acid proteases"/>
    <property type="match status" value="1"/>
</dbReference>
<accession>A0A9P3FXN4</accession>
<keyword evidence="3" id="KW-0645">Protease</keyword>
<dbReference type="AlphaFoldDB" id="A0A9P3FXN4"/>
<keyword evidence="9" id="KW-1185">Reference proteome</keyword>
<evidence type="ECO:0000256" key="1">
    <source>
        <dbReference type="ARBA" id="ARBA00007447"/>
    </source>
</evidence>
<evidence type="ECO:0000256" key="2">
    <source>
        <dbReference type="ARBA" id="ARBA00022750"/>
    </source>
</evidence>
<comment type="caution">
    <text evidence="8">The sequence shown here is derived from an EMBL/GenBank/DDBJ whole genome shotgun (WGS) entry which is preliminary data.</text>
</comment>
<dbReference type="GO" id="GO:0006508">
    <property type="term" value="P:proteolysis"/>
    <property type="evidence" value="ECO:0007669"/>
    <property type="project" value="UniProtKB-KW"/>
</dbReference>
<keyword evidence="5" id="KW-1133">Transmembrane helix</keyword>
<name>A0A9P3FXN4_9APHY</name>
<dbReference type="PRINTS" id="PR00792">
    <property type="entry name" value="PEPSIN"/>
</dbReference>
<dbReference type="Pfam" id="PF00026">
    <property type="entry name" value="Asp"/>
    <property type="match status" value="1"/>
</dbReference>
<dbReference type="InterPro" id="IPR001461">
    <property type="entry name" value="Aspartic_peptidase_A1"/>
</dbReference>
<keyword evidence="2 3" id="KW-0064">Aspartyl protease</keyword>
<keyword evidence="3" id="KW-0378">Hydrolase</keyword>
<dbReference type="PROSITE" id="PS00141">
    <property type="entry name" value="ASP_PROTEASE"/>
    <property type="match status" value="1"/>
</dbReference>
<dbReference type="PROSITE" id="PS51767">
    <property type="entry name" value="PEPTIDASE_A1"/>
    <property type="match status" value="1"/>
</dbReference>
<dbReference type="PANTHER" id="PTHR47966:SF51">
    <property type="entry name" value="BETA-SITE APP-CLEAVING ENZYME, ISOFORM A-RELATED"/>
    <property type="match status" value="1"/>
</dbReference>
<feature type="signal peptide" evidence="6">
    <location>
        <begin position="1"/>
        <end position="19"/>
    </location>
</feature>
<dbReference type="InterPro" id="IPR021109">
    <property type="entry name" value="Peptidase_aspartic_dom_sf"/>
</dbReference>
<evidence type="ECO:0000313" key="8">
    <source>
        <dbReference type="EMBL" id="GJE84392.1"/>
    </source>
</evidence>
<dbReference type="EMBL" id="BPQB01000001">
    <property type="protein sequence ID" value="GJE84392.1"/>
    <property type="molecule type" value="Genomic_DNA"/>
</dbReference>
<evidence type="ECO:0000256" key="3">
    <source>
        <dbReference type="RuleBase" id="RU000454"/>
    </source>
</evidence>
<evidence type="ECO:0000256" key="4">
    <source>
        <dbReference type="SAM" id="MobiDB-lite"/>
    </source>
</evidence>
<evidence type="ECO:0000256" key="5">
    <source>
        <dbReference type="SAM" id="Phobius"/>
    </source>
</evidence>
<feature type="chain" id="PRO_5040164337" evidence="6">
    <location>
        <begin position="20"/>
        <end position="557"/>
    </location>
</feature>
<keyword evidence="5" id="KW-0812">Transmembrane</keyword>
<proteinExistence type="inferred from homology"/>
<dbReference type="InterPro" id="IPR033121">
    <property type="entry name" value="PEPTIDASE_A1"/>
</dbReference>
<dbReference type="GO" id="GO:0004190">
    <property type="term" value="F:aspartic-type endopeptidase activity"/>
    <property type="evidence" value="ECO:0007669"/>
    <property type="project" value="UniProtKB-KW"/>
</dbReference>
<keyword evidence="6" id="KW-0732">Signal</keyword>
<dbReference type="CDD" id="cd05471">
    <property type="entry name" value="pepsin_like"/>
    <property type="match status" value="1"/>
</dbReference>
<comment type="similarity">
    <text evidence="1 3">Belongs to the peptidase A1 family.</text>
</comment>
<evidence type="ECO:0000259" key="7">
    <source>
        <dbReference type="PROSITE" id="PS51767"/>
    </source>
</evidence>